<dbReference type="HOGENOM" id="CLU_057546_2_0_1"/>
<dbReference type="GO" id="GO:0004721">
    <property type="term" value="F:phosphoprotein phosphatase activity"/>
    <property type="evidence" value="ECO:0007669"/>
    <property type="project" value="InterPro"/>
</dbReference>
<dbReference type="KEGG" id="bor:COCMIDRAFT_37489"/>
<evidence type="ECO:0000313" key="3">
    <source>
        <dbReference type="Proteomes" id="UP000054032"/>
    </source>
</evidence>
<reference evidence="2 3" key="1">
    <citation type="journal article" date="2013" name="PLoS Genet.">
        <title>Comparative genome structure, secondary metabolite, and effector coding capacity across Cochliobolus pathogens.</title>
        <authorList>
            <person name="Condon B.J."/>
            <person name="Leng Y."/>
            <person name="Wu D."/>
            <person name="Bushley K.E."/>
            <person name="Ohm R.A."/>
            <person name="Otillar R."/>
            <person name="Martin J."/>
            <person name="Schackwitz W."/>
            <person name="Grimwood J."/>
            <person name="MohdZainudin N."/>
            <person name="Xue C."/>
            <person name="Wang R."/>
            <person name="Manning V.A."/>
            <person name="Dhillon B."/>
            <person name="Tu Z.J."/>
            <person name="Steffenson B.J."/>
            <person name="Salamov A."/>
            <person name="Sun H."/>
            <person name="Lowry S."/>
            <person name="LaButti K."/>
            <person name="Han J."/>
            <person name="Copeland A."/>
            <person name="Lindquist E."/>
            <person name="Barry K."/>
            <person name="Schmutz J."/>
            <person name="Baker S.E."/>
            <person name="Ciuffetti L.M."/>
            <person name="Grigoriev I.V."/>
            <person name="Zhong S."/>
            <person name="Turgeon B.G."/>
        </authorList>
    </citation>
    <scope>NUCLEOTIDE SEQUENCE [LARGE SCALE GENOMIC DNA]</scope>
    <source>
        <strain evidence="2 3">ATCC 44560</strain>
    </source>
</reference>
<dbReference type="Gene3D" id="3.90.190.10">
    <property type="entry name" value="Protein tyrosine phosphatase superfamily"/>
    <property type="match status" value="1"/>
</dbReference>
<gene>
    <name evidence="2" type="ORF">COCMIDRAFT_37489</name>
</gene>
<dbReference type="GeneID" id="19123253"/>
<protein>
    <recommendedName>
        <fullName evidence="1">Tyrosine specific protein phosphatases domain-containing protein</fullName>
    </recommendedName>
</protein>
<dbReference type="Proteomes" id="UP000054032">
    <property type="component" value="Unassembled WGS sequence"/>
</dbReference>
<dbReference type="RefSeq" id="XP_007688786.1">
    <property type="nucleotide sequence ID" value="XM_007690596.1"/>
</dbReference>
<dbReference type="InterPro" id="IPR026893">
    <property type="entry name" value="Tyr/Ser_Pase_IphP-type"/>
</dbReference>
<dbReference type="InterPro" id="IPR029021">
    <property type="entry name" value="Prot-tyrosine_phosphatase-like"/>
</dbReference>
<dbReference type="PROSITE" id="PS00383">
    <property type="entry name" value="TYR_PHOSPHATASE_1"/>
    <property type="match status" value="1"/>
</dbReference>
<dbReference type="InterPro" id="IPR000387">
    <property type="entry name" value="Tyr_Pase_dom"/>
</dbReference>
<proteinExistence type="predicted"/>
<feature type="domain" description="Tyrosine specific protein phosphatases" evidence="1">
    <location>
        <begin position="169"/>
        <end position="234"/>
    </location>
</feature>
<sequence length="294" mass="33115">MPELHSPLQSLSNFRDVGQFCNDSIGTSNLKTGLLFRSARPDEASFQDRQRLVKEFNVKSIIDLRTKTEHIEQAQKHGARIKASAAVPQSNAEVTEPLEIPGITYHQINFNGSAFSRMLVSKLTWMEFFRLIGLMAFGYRTDAIKILAPHMEEMGLVGLATQSLDVCKHEVAQVFNVLAKDESWPLLVHCTQGKDRTGLVVMLILLLLKIDLGTVDKDYQLSESELASEMEERLREIRSIGLSRQFALCPPDLVPKVNAHVLERYGSVEQYLEKAGVSKEQMDFVKKKLLVEVS</sequence>
<dbReference type="Pfam" id="PF13350">
    <property type="entry name" value="Y_phosphatase3"/>
    <property type="match status" value="1"/>
</dbReference>
<dbReference type="OrthoDB" id="9988524at2759"/>
<dbReference type="EMBL" id="KI963999">
    <property type="protein sequence ID" value="EUC44668.1"/>
    <property type="molecule type" value="Genomic_DNA"/>
</dbReference>
<name>W6Z4M5_COCMI</name>
<keyword evidence="3" id="KW-1185">Reference proteome</keyword>
<evidence type="ECO:0000313" key="2">
    <source>
        <dbReference type="EMBL" id="EUC44668.1"/>
    </source>
</evidence>
<accession>W6Z4M5</accession>
<dbReference type="PROSITE" id="PS50056">
    <property type="entry name" value="TYR_PHOSPHATASE_2"/>
    <property type="match status" value="1"/>
</dbReference>
<dbReference type="PANTHER" id="PTHR31126:SF10">
    <property type="entry name" value="PROTEIN PHOSPHATASE, PUTATIVE (AFU_ORTHOLOGUE AFUA_6G06650)-RELATED"/>
    <property type="match status" value="1"/>
</dbReference>
<organism evidence="2 3">
    <name type="scientific">Bipolaris oryzae ATCC 44560</name>
    <dbReference type="NCBI Taxonomy" id="930090"/>
    <lineage>
        <taxon>Eukaryota</taxon>
        <taxon>Fungi</taxon>
        <taxon>Dikarya</taxon>
        <taxon>Ascomycota</taxon>
        <taxon>Pezizomycotina</taxon>
        <taxon>Dothideomycetes</taxon>
        <taxon>Pleosporomycetidae</taxon>
        <taxon>Pleosporales</taxon>
        <taxon>Pleosporineae</taxon>
        <taxon>Pleosporaceae</taxon>
        <taxon>Bipolaris</taxon>
    </lineage>
</organism>
<evidence type="ECO:0000259" key="1">
    <source>
        <dbReference type="PROSITE" id="PS50056"/>
    </source>
</evidence>
<dbReference type="InterPro" id="IPR016130">
    <property type="entry name" value="Tyr_Pase_AS"/>
</dbReference>
<dbReference type="AlphaFoldDB" id="W6Z4M5"/>
<dbReference type="STRING" id="930090.W6Z4M5"/>
<dbReference type="eggNOG" id="ENOG502S8V4">
    <property type="taxonomic scope" value="Eukaryota"/>
</dbReference>
<dbReference type="SUPFAM" id="SSF52799">
    <property type="entry name" value="(Phosphotyrosine protein) phosphatases II"/>
    <property type="match status" value="1"/>
</dbReference>
<dbReference type="PANTHER" id="PTHR31126">
    <property type="entry name" value="TYROSINE-PROTEIN PHOSPHATASE"/>
    <property type="match status" value="1"/>
</dbReference>